<protein>
    <recommendedName>
        <fullName evidence="6">Pentatricopeptide repeat-containing protein</fullName>
    </recommendedName>
</protein>
<comment type="caution">
    <text evidence="4">The sequence shown here is derived from an EMBL/GenBank/DDBJ whole genome shotgun (WGS) entry which is preliminary data.</text>
</comment>
<evidence type="ECO:0000256" key="1">
    <source>
        <dbReference type="ARBA" id="ARBA00022737"/>
    </source>
</evidence>
<evidence type="ECO:0000256" key="3">
    <source>
        <dbReference type="SAM" id="MobiDB-lite"/>
    </source>
</evidence>
<dbReference type="Gene3D" id="1.25.40.10">
    <property type="entry name" value="Tetratricopeptide repeat domain"/>
    <property type="match status" value="4"/>
</dbReference>
<dbReference type="Pfam" id="PF13812">
    <property type="entry name" value="PPR_3"/>
    <property type="match status" value="1"/>
</dbReference>
<reference evidence="4 5" key="1">
    <citation type="submission" date="2020-08" db="EMBL/GenBank/DDBJ databases">
        <title>Plant Genome Project.</title>
        <authorList>
            <person name="Zhang R.-G."/>
        </authorList>
    </citation>
    <scope>NUCLEOTIDE SEQUENCE [LARGE SCALE GENOMIC DNA]</scope>
    <source>
        <tissue evidence="4">Rhizome</tissue>
    </source>
</reference>
<evidence type="ECO:0008006" key="6">
    <source>
        <dbReference type="Google" id="ProtNLM"/>
    </source>
</evidence>
<dbReference type="NCBIfam" id="TIGR00756">
    <property type="entry name" value="PPR"/>
    <property type="match status" value="9"/>
</dbReference>
<dbReference type="SUPFAM" id="SSF81901">
    <property type="entry name" value="HCP-like"/>
    <property type="match status" value="1"/>
</dbReference>
<dbReference type="PROSITE" id="PS51375">
    <property type="entry name" value="PPR"/>
    <property type="match status" value="9"/>
</dbReference>
<feature type="repeat" description="PPR" evidence="2">
    <location>
        <begin position="325"/>
        <end position="359"/>
    </location>
</feature>
<feature type="region of interest" description="Disordered" evidence="3">
    <location>
        <begin position="513"/>
        <end position="550"/>
    </location>
</feature>
<feature type="repeat" description="PPR" evidence="2">
    <location>
        <begin position="220"/>
        <end position="254"/>
    </location>
</feature>
<accession>A0A8J5KUU0</accession>
<dbReference type="Pfam" id="PF12854">
    <property type="entry name" value="PPR_1"/>
    <property type="match status" value="1"/>
</dbReference>
<sequence>MKPRIPSSAKGSAFWKTINAPPPPPATGTTSSVGKIRAYSSERALMLAPETVNPCQKLCKIMLSCPNAGIEQALDASGIRASPEVSEQVLLRLQNAGMLAYRFFDWARRQDRGFAHTVRAYHSTVSALAKIRQYKLMWELVAAMRADASLNVETFCIIMRKYARAHKVDKALYTFDVMEKYGVAPNLAALTGLLSALCKSKNVREAQKVFDRMCNRFQPDAKTYSILLEGWGRAPNLSKMREVFREMVDQGCEPDIVTYGIIVDALCKAGRIEEAVDVVRDMGRRGCVPTPFIYSVLVHTYGVERRIEDAVDTFLEMEINGIKPDVVVYNALISAFCKANKFGNAFRVVGDMEDKSIAPVSRTFNIILNGLISNGRNDEAYKVFRRMIKCCDPDSDTYTMIIKMFCDNNMLETALKVWKYMEKKQFLPTMHTFAVLINGLCERGEISRACVMLEDMMEKGIRPPGTTFGKLRHLLLKEGRKDVLEFLVAKMNVASPSIGTRFVPSLPTDAEAPTGIDITDSNVGSAGAPLGTTSTEPETNSTGHTSKASSHFGGAIPMNFKHSSQIWLNNSAMARPRALFVLGLALVVVVVVASADSTHSSSNDTNSVPNVLTPIAKSPLPADANAPESDDVTDSDAGGVGAPLGTTATQPESESTKNGADASSNKAMTTMAIAASLSIAGYFAF</sequence>
<feature type="repeat" description="PPR" evidence="2">
    <location>
        <begin position="394"/>
        <end position="428"/>
    </location>
</feature>
<evidence type="ECO:0000313" key="5">
    <source>
        <dbReference type="Proteomes" id="UP000734854"/>
    </source>
</evidence>
<feature type="compositionally biased region" description="Low complexity" evidence="3">
    <location>
        <begin position="598"/>
        <end position="608"/>
    </location>
</feature>
<dbReference type="Proteomes" id="UP000734854">
    <property type="component" value="Unassembled WGS sequence"/>
</dbReference>
<proteinExistence type="predicted"/>
<feature type="repeat" description="PPR" evidence="2">
    <location>
        <begin position="360"/>
        <end position="390"/>
    </location>
</feature>
<feature type="compositionally biased region" description="Polar residues" evidence="3">
    <location>
        <begin position="531"/>
        <end position="549"/>
    </location>
</feature>
<feature type="compositionally biased region" description="Polar residues" evidence="3">
    <location>
        <begin position="646"/>
        <end position="664"/>
    </location>
</feature>
<feature type="region of interest" description="Disordered" evidence="3">
    <location>
        <begin position="598"/>
        <end position="664"/>
    </location>
</feature>
<keyword evidence="1" id="KW-0677">Repeat</keyword>
<evidence type="ECO:0000256" key="2">
    <source>
        <dbReference type="PROSITE-ProRule" id="PRU00708"/>
    </source>
</evidence>
<dbReference type="Pfam" id="PF01535">
    <property type="entry name" value="PPR"/>
    <property type="match status" value="1"/>
</dbReference>
<feature type="repeat" description="PPR" evidence="2">
    <location>
        <begin position="290"/>
        <end position="324"/>
    </location>
</feature>
<dbReference type="AlphaFoldDB" id="A0A8J5KUU0"/>
<gene>
    <name evidence="4" type="ORF">ZIOFF_044904</name>
</gene>
<feature type="repeat" description="PPR" evidence="2">
    <location>
        <begin position="429"/>
        <end position="463"/>
    </location>
</feature>
<name>A0A8J5KUU0_ZINOF</name>
<feature type="repeat" description="PPR" evidence="2">
    <location>
        <begin position="186"/>
        <end position="216"/>
    </location>
</feature>
<feature type="repeat" description="PPR" evidence="2">
    <location>
        <begin position="255"/>
        <end position="289"/>
    </location>
</feature>
<organism evidence="4 5">
    <name type="scientific">Zingiber officinale</name>
    <name type="common">Ginger</name>
    <name type="synonym">Amomum zingiber</name>
    <dbReference type="NCBI Taxonomy" id="94328"/>
    <lineage>
        <taxon>Eukaryota</taxon>
        <taxon>Viridiplantae</taxon>
        <taxon>Streptophyta</taxon>
        <taxon>Embryophyta</taxon>
        <taxon>Tracheophyta</taxon>
        <taxon>Spermatophyta</taxon>
        <taxon>Magnoliopsida</taxon>
        <taxon>Liliopsida</taxon>
        <taxon>Zingiberales</taxon>
        <taxon>Zingiberaceae</taxon>
        <taxon>Zingiber</taxon>
    </lineage>
</organism>
<keyword evidence="5" id="KW-1185">Reference proteome</keyword>
<dbReference type="PANTHER" id="PTHR45613:SF50">
    <property type="entry name" value="OS03G0761300 PROTEIN"/>
    <property type="match status" value="1"/>
</dbReference>
<feature type="repeat" description="PPR" evidence="2">
    <location>
        <begin position="151"/>
        <end position="185"/>
    </location>
</feature>
<evidence type="ECO:0000313" key="4">
    <source>
        <dbReference type="EMBL" id="KAG6497019.1"/>
    </source>
</evidence>
<dbReference type="EMBL" id="JACMSC010000012">
    <property type="protein sequence ID" value="KAG6497019.1"/>
    <property type="molecule type" value="Genomic_DNA"/>
</dbReference>
<dbReference type="Pfam" id="PF13041">
    <property type="entry name" value="PPR_2"/>
    <property type="match status" value="3"/>
</dbReference>
<dbReference type="InterPro" id="IPR011990">
    <property type="entry name" value="TPR-like_helical_dom_sf"/>
</dbReference>
<dbReference type="PANTHER" id="PTHR45613">
    <property type="entry name" value="PENTATRICOPEPTIDE REPEAT-CONTAINING PROTEIN"/>
    <property type="match status" value="1"/>
</dbReference>
<feature type="region of interest" description="Disordered" evidence="3">
    <location>
        <begin position="1"/>
        <end position="32"/>
    </location>
</feature>
<dbReference type="InterPro" id="IPR002885">
    <property type="entry name" value="PPR_rpt"/>
</dbReference>